<evidence type="ECO:0000256" key="1">
    <source>
        <dbReference type="SAM" id="MobiDB-lite"/>
    </source>
</evidence>
<feature type="transmembrane region" description="Helical" evidence="2">
    <location>
        <begin position="176"/>
        <end position="197"/>
    </location>
</feature>
<feature type="transmembrane region" description="Helical" evidence="2">
    <location>
        <begin position="51"/>
        <end position="73"/>
    </location>
</feature>
<protein>
    <submittedName>
        <fullName evidence="3">Uncharacterized protein</fullName>
    </submittedName>
</protein>
<feature type="region of interest" description="Disordered" evidence="1">
    <location>
        <begin position="213"/>
        <end position="276"/>
    </location>
</feature>
<dbReference type="AlphaFoldDB" id="A0A3B9QWQ9"/>
<sequence>MSDASTPDTPTDATAPVTGAEDTAKGSNDESRSEKLEKGNRRFTRWRKQRAFAAGLLMIISGAWILTPAYLALSVSNIQIQVSTIGGVSTLVIGILLIVCGLMTWFRGEGRILTGVAAMVLGIVALPQSNLGGFFIGTLLAVIGGALALAWVPQSKEDAKAEKQSKRDRKKAKKQAKAAGSAGAAVAAVVTALTVGMGSSTPDANAQLPALPDLQLPTIPGLPGGDNGNTGDTGDNGTGEGGEGGEDDGRNNNIPRLPSLPDIPTPKLPSLDGNDLQNQIDGGLEALGVEIPGLNVAPPEPVPGMRTPTGTPFVIQSDVTAMTPNMKMSFVTIDTLQGPKQALRIDSDKTVLDNLKVQFPNGPVGADLMQDTNGGRTTLTGNFHIFVKKVTMTVELMGLNTRIPITIDADWAPEQIMAELSKIGLGLPDMLSKETRILDGRMDTYLVMADKLEAPTTTIQEWSDSGPYHAIRD</sequence>
<keyword evidence="2" id="KW-0472">Membrane</keyword>
<proteinExistence type="predicted"/>
<feature type="transmembrane region" description="Helical" evidence="2">
    <location>
        <begin position="112"/>
        <end position="128"/>
    </location>
</feature>
<evidence type="ECO:0000313" key="4">
    <source>
        <dbReference type="Proteomes" id="UP000260925"/>
    </source>
</evidence>
<accession>A0A3B9QWQ9</accession>
<dbReference type="Proteomes" id="UP000260925">
    <property type="component" value="Unassembled WGS sequence"/>
</dbReference>
<feature type="transmembrane region" description="Helical" evidence="2">
    <location>
        <begin position="134"/>
        <end position="155"/>
    </location>
</feature>
<organism evidence="3 4">
    <name type="scientific">Corynebacterium variabile</name>
    <dbReference type="NCBI Taxonomy" id="1727"/>
    <lineage>
        <taxon>Bacteria</taxon>
        <taxon>Bacillati</taxon>
        <taxon>Actinomycetota</taxon>
        <taxon>Actinomycetes</taxon>
        <taxon>Mycobacteriales</taxon>
        <taxon>Corynebacteriaceae</taxon>
        <taxon>Corynebacterium</taxon>
    </lineage>
</organism>
<name>A0A3B9QWQ9_9CORY</name>
<feature type="compositionally biased region" description="Basic and acidic residues" evidence="1">
    <location>
        <begin position="22"/>
        <end position="40"/>
    </location>
</feature>
<dbReference type="InterPro" id="IPR046096">
    <property type="entry name" value="DUF6114"/>
</dbReference>
<feature type="region of interest" description="Disordered" evidence="1">
    <location>
        <begin position="1"/>
        <end position="40"/>
    </location>
</feature>
<feature type="transmembrane region" description="Helical" evidence="2">
    <location>
        <begin position="85"/>
        <end position="105"/>
    </location>
</feature>
<keyword evidence="2" id="KW-1133">Transmembrane helix</keyword>
<gene>
    <name evidence="3" type="ORF">DCL06_12155</name>
</gene>
<evidence type="ECO:0000256" key="2">
    <source>
        <dbReference type="SAM" id="Phobius"/>
    </source>
</evidence>
<dbReference type="EMBL" id="DMDD01000291">
    <property type="protein sequence ID" value="HAF73419.1"/>
    <property type="molecule type" value="Genomic_DNA"/>
</dbReference>
<feature type="compositionally biased region" description="Low complexity" evidence="1">
    <location>
        <begin position="1"/>
        <end position="16"/>
    </location>
</feature>
<comment type="caution">
    <text evidence="3">The sequence shown here is derived from an EMBL/GenBank/DDBJ whole genome shotgun (WGS) entry which is preliminary data.</text>
</comment>
<feature type="region of interest" description="Disordered" evidence="1">
    <location>
        <begin position="158"/>
        <end position="177"/>
    </location>
</feature>
<keyword evidence="2" id="KW-0812">Transmembrane</keyword>
<dbReference type="Pfam" id="PF19609">
    <property type="entry name" value="DUF6114"/>
    <property type="match status" value="1"/>
</dbReference>
<evidence type="ECO:0000313" key="3">
    <source>
        <dbReference type="EMBL" id="HAF73419.1"/>
    </source>
</evidence>
<reference evidence="3 4" key="1">
    <citation type="journal article" date="2018" name="Nat. Biotechnol.">
        <title>A standardized bacterial taxonomy based on genome phylogeny substantially revises the tree of life.</title>
        <authorList>
            <person name="Parks D.H."/>
            <person name="Chuvochina M."/>
            <person name="Waite D.W."/>
            <person name="Rinke C."/>
            <person name="Skarshewski A."/>
            <person name="Chaumeil P.A."/>
            <person name="Hugenholtz P."/>
        </authorList>
    </citation>
    <scope>NUCLEOTIDE SEQUENCE [LARGE SCALE GENOMIC DNA]</scope>
    <source>
        <strain evidence="3">UBA9851</strain>
    </source>
</reference>
<feature type="compositionally biased region" description="Basic residues" evidence="1">
    <location>
        <begin position="166"/>
        <end position="176"/>
    </location>
</feature>